<name>A0ACB0YHQ6_MELEN</name>
<accession>A0ACB0YHQ6</accession>
<sequence length="56" mass="6450">MKNIFLKYLLFLIYLFNVESSKILVFSPTISRSHMISNARIADTLASDGHNVVSWF</sequence>
<gene>
    <name evidence="1" type="ORF">MENTE1834_LOCUS12283</name>
</gene>
<evidence type="ECO:0000313" key="2">
    <source>
        <dbReference type="Proteomes" id="UP001497535"/>
    </source>
</evidence>
<keyword evidence="2" id="KW-1185">Reference proteome</keyword>
<organism evidence="1 2">
    <name type="scientific">Meloidogyne enterolobii</name>
    <name type="common">Root-knot nematode worm</name>
    <name type="synonym">Meloidogyne mayaguensis</name>
    <dbReference type="NCBI Taxonomy" id="390850"/>
    <lineage>
        <taxon>Eukaryota</taxon>
        <taxon>Metazoa</taxon>
        <taxon>Ecdysozoa</taxon>
        <taxon>Nematoda</taxon>
        <taxon>Chromadorea</taxon>
        <taxon>Rhabditida</taxon>
        <taxon>Tylenchina</taxon>
        <taxon>Tylenchomorpha</taxon>
        <taxon>Tylenchoidea</taxon>
        <taxon>Meloidogynidae</taxon>
        <taxon>Meloidogyninae</taxon>
        <taxon>Meloidogyne</taxon>
    </lineage>
</organism>
<reference evidence="1" key="1">
    <citation type="submission" date="2023-11" db="EMBL/GenBank/DDBJ databases">
        <authorList>
            <person name="Poullet M."/>
        </authorList>
    </citation>
    <scope>NUCLEOTIDE SEQUENCE</scope>
    <source>
        <strain evidence="1">E1834</strain>
    </source>
</reference>
<comment type="caution">
    <text evidence="1">The sequence shown here is derived from an EMBL/GenBank/DDBJ whole genome shotgun (WGS) entry which is preliminary data.</text>
</comment>
<evidence type="ECO:0000313" key="1">
    <source>
        <dbReference type="EMBL" id="CAK5047080.1"/>
    </source>
</evidence>
<dbReference type="Proteomes" id="UP001497535">
    <property type="component" value="Unassembled WGS sequence"/>
</dbReference>
<dbReference type="EMBL" id="CAVMJV010000012">
    <property type="protein sequence ID" value="CAK5047080.1"/>
    <property type="molecule type" value="Genomic_DNA"/>
</dbReference>
<protein>
    <submittedName>
        <fullName evidence="1">Uncharacterized protein</fullName>
    </submittedName>
</protein>
<proteinExistence type="predicted"/>